<dbReference type="EMBL" id="HG793179">
    <property type="protein sequence ID" value="CRL30255.1"/>
    <property type="molecule type" value="Genomic_DNA"/>
</dbReference>
<protein>
    <submittedName>
        <fullName evidence="1">Str. FM013</fullName>
    </submittedName>
</protein>
<organism evidence="1 2">
    <name type="scientific">Penicillium camemberti (strain FM 013)</name>
    <dbReference type="NCBI Taxonomy" id="1429867"/>
    <lineage>
        <taxon>Eukaryota</taxon>
        <taxon>Fungi</taxon>
        <taxon>Dikarya</taxon>
        <taxon>Ascomycota</taxon>
        <taxon>Pezizomycotina</taxon>
        <taxon>Eurotiomycetes</taxon>
        <taxon>Eurotiomycetidae</taxon>
        <taxon>Eurotiales</taxon>
        <taxon>Aspergillaceae</taxon>
        <taxon>Penicillium</taxon>
    </lineage>
</organism>
<dbReference type="AlphaFoldDB" id="A0A0G4PUQ1"/>
<evidence type="ECO:0000313" key="1">
    <source>
        <dbReference type="EMBL" id="CRL30255.1"/>
    </source>
</evidence>
<accession>A0A0G4PUQ1</accession>
<evidence type="ECO:0000313" key="2">
    <source>
        <dbReference type="Proteomes" id="UP000053732"/>
    </source>
</evidence>
<gene>
    <name evidence="1" type="ORF">PCAMFM013_S046g000059</name>
</gene>
<proteinExistence type="predicted"/>
<sequence length="42" mass="4959">MSPIPWEYCRTETVATYTILMHIMEYIGLAEIGKGLTQWRVR</sequence>
<reference evidence="1 2" key="1">
    <citation type="journal article" date="2014" name="Nat. Commun.">
        <title>Multiple recent horizontal transfers of a large genomic region in cheese making fungi.</title>
        <authorList>
            <person name="Cheeseman K."/>
            <person name="Ropars J."/>
            <person name="Renault P."/>
            <person name="Dupont J."/>
            <person name="Gouzy J."/>
            <person name="Branca A."/>
            <person name="Abraham A.L."/>
            <person name="Ceppi M."/>
            <person name="Conseiller E."/>
            <person name="Debuchy R."/>
            <person name="Malagnac F."/>
            <person name="Goarin A."/>
            <person name="Silar P."/>
            <person name="Lacoste S."/>
            <person name="Sallet E."/>
            <person name="Bensimon A."/>
            <person name="Giraud T."/>
            <person name="Brygoo Y."/>
        </authorList>
    </citation>
    <scope>NUCLEOTIDE SEQUENCE [LARGE SCALE GENOMIC DNA]</scope>
    <source>
        <strain evidence="2">FM 013</strain>
    </source>
</reference>
<dbReference type="Proteomes" id="UP000053732">
    <property type="component" value="Unassembled WGS sequence"/>
</dbReference>
<keyword evidence="2" id="KW-1185">Reference proteome</keyword>
<name>A0A0G4PUQ1_PENC3</name>